<dbReference type="PANTHER" id="PTHR10540">
    <property type="entry name" value="EUKARYOTIC TRANSLATION INITIATION FACTOR 3 SUBUNIT F-RELATED"/>
    <property type="match status" value="1"/>
</dbReference>
<comment type="subcellular location">
    <subcellularLocation>
        <location evidence="2">Cytoplasm</location>
    </subcellularLocation>
    <subcellularLocation>
        <location evidence="2">Nucleus</location>
    </subcellularLocation>
</comment>
<evidence type="ECO:0000256" key="2">
    <source>
        <dbReference type="RuleBase" id="RU367006"/>
    </source>
</evidence>
<keyword evidence="2" id="KW-0539">Nucleus</keyword>
<dbReference type="PROSITE" id="PS50249">
    <property type="entry name" value="MPN"/>
    <property type="match status" value="1"/>
</dbReference>
<dbReference type="InterPro" id="IPR037518">
    <property type="entry name" value="MPN"/>
</dbReference>
<dbReference type="InterPro" id="IPR033859">
    <property type="entry name" value="MPN_CSN6"/>
</dbReference>
<dbReference type="CDD" id="cd08063">
    <property type="entry name" value="MPN_CSN6"/>
    <property type="match status" value="1"/>
</dbReference>
<accession>A0ABP0C8V6</accession>
<dbReference type="Pfam" id="PF01398">
    <property type="entry name" value="JAB"/>
    <property type="match status" value="1"/>
</dbReference>
<keyword evidence="2" id="KW-0963">Cytoplasm</keyword>
<reference evidence="5 6" key="1">
    <citation type="submission" date="2024-01" db="EMBL/GenBank/DDBJ databases">
        <authorList>
            <person name="Allen C."/>
            <person name="Tagirdzhanova G."/>
        </authorList>
    </citation>
    <scope>NUCLEOTIDE SEQUENCE [LARGE SCALE GENOMIC DNA]</scope>
</reference>
<dbReference type="Proteomes" id="UP001642405">
    <property type="component" value="Unassembled WGS sequence"/>
</dbReference>
<dbReference type="EMBL" id="CAWUHB010000044">
    <property type="protein sequence ID" value="CAK7228444.1"/>
    <property type="molecule type" value="Genomic_DNA"/>
</dbReference>
<evidence type="ECO:0000259" key="4">
    <source>
        <dbReference type="PROSITE" id="PS50249"/>
    </source>
</evidence>
<comment type="similarity">
    <text evidence="1 2">Belongs to the peptidase M67A family. CSN6 subfamily.</text>
</comment>
<dbReference type="Gene3D" id="3.40.140.10">
    <property type="entry name" value="Cytidine Deaminase, domain 2"/>
    <property type="match status" value="1"/>
</dbReference>
<feature type="compositionally biased region" description="Low complexity" evidence="3">
    <location>
        <begin position="311"/>
        <end position="327"/>
    </location>
</feature>
<keyword evidence="6" id="KW-1185">Reference proteome</keyword>
<dbReference type="PANTHER" id="PTHR10540:SF8">
    <property type="entry name" value="COP9 SIGNALOSOME COMPLEX SUBUNIT 6"/>
    <property type="match status" value="1"/>
</dbReference>
<feature type="region of interest" description="Disordered" evidence="3">
    <location>
        <begin position="297"/>
        <end position="333"/>
    </location>
</feature>
<feature type="region of interest" description="Disordered" evidence="3">
    <location>
        <begin position="176"/>
        <end position="209"/>
    </location>
</feature>
<feature type="compositionally biased region" description="Low complexity" evidence="3">
    <location>
        <begin position="195"/>
        <end position="209"/>
    </location>
</feature>
<evidence type="ECO:0000313" key="5">
    <source>
        <dbReference type="EMBL" id="CAK7228444.1"/>
    </source>
</evidence>
<comment type="caution">
    <text evidence="5">The sequence shown here is derived from an EMBL/GenBank/DDBJ whole genome shotgun (WGS) entry which is preliminary data.</text>
</comment>
<evidence type="ECO:0000313" key="6">
    <source>
        <dbReference type="Proteomes" id="UP001642405"/>
    </source>
</evidence>
<sequence length="501" mass="52356">MAPSATPVNPFLSTLKTADAVPAVLHPLVLLSISDHITRHTLRKQPGPVVGALLGQQNGRQVTLEHTFDFVVDKNDEGDAQFNAVWFNDRVEQMKLVHKDRSLDLVGWYTVLGRSGPTAQIMQVHEQILPLCSESTAAVLLAFHAEDLSEPSVGGKLPLTLYETHYEQDEKAAAAAAAVGVNDSDSDKEDKEMADAPAPASSATAPAKPATRIAVKLREISYTVETDESEMISIDFVARGAANASAERAAGGKEAAAGPTGSNTAASSSSNSNNSNNRDRAIAIESGNRKRRLVAATEAPTLTPSSSMTEGPAAAADSGAPADTTAAIEGSLSPEEEELIATLTTRGNAIRMLHARLQLLTKYLASLPEDALVNNGTAAVGAAAGDAAGDATQDSAVVGVSFPILRSIQALVQRLPLVVPPPVAGAFEEEQQRQANDVQLVSLLLDDMMQNISSARQVGDKFGVVENARASARRQGRMVGAGGDLYGRNAGAGPSSLDGMM</sequence>
<keyword evidence="2" id="KW-0736">Signalosome</keyword>
<dbReference type="InterPro" id="IPR000555">
    <property type="entry name" value="JAMM/MPN+_dom"/>
</dbReference>
<evidence type="ECO:0000256" key="1">
    <source>
        <dbReference type="ARBA" id="ARBA00010893"/>
    </source>
</evidence>
<evidence type="ECO:0000256" key="3">
    <source>
        <dbReference type="SAM" id="MobiDB-lite"/>
    </source>
</evidence>
<feature type="compositionally biased region" description="Low complexity" evidence="3">
    <location>
        <begin position="250"/>
        <end position="276"/>
    </location>
</feature>
<feature type="region of interest" description="Disordered" evidence="3">
    <location>
        <begin position="250"/>
        <end position="279"/>
    </location>
</feature>
<organism evidence="5 6">
    <name type="scientific">Sporothrix curviconia</name>
    <dbReference type="NCBI Taxonomy" id="1260050"/>
    <lineage>
        <taxon>Eukaryota</taxon>
        <taxon>Fungi</taxon>
        <taxon>Dikarya</taxon>
        <taxon>Ascomycota</taxon>
        <taxon>Pezizomycotina</taxon>
        <taxon>Sordariomycetes</taxon>
        <taxon>Sordariomycetidae</taxon>
        <taxon>Ophiostomatales</taxon>
        <taxon>Ophiostomataceae</taxon>
        <taxon>Sporothrix</taxon>
    </lineage>
</organism>
<gene>
    <name evidence="5" type="ORF">SCUCBS95973_006881</name>
</gene>
<protein>
    <recommendedName>
        <fullName evidence="2">COP9 signalosome complex subunit 6</fullName>
    </recommendedName>
</protein>
<feature type="domain" description="MPN" evidence="4">
    <location>
        <begin position="23"/>
        <end position="168"/>
    </location>
</feature>
<proteinExistence type="inferred from homology"/>
<comment type="function">
    <text evidence="2">Component of the COP9 signalosome complex (CSN), a complex involved in various cellular and developmental processes.</text>
</comment>
<name>A0ABP0C8V6_9PEZI</name>
<feature type="compositionally biased region" description="Polar residues" evidence="3">
    <location>
        <begin position="300"/>
        <end position="309"/>
    </location>
</feature>